<dbReference type="GO" id="GO:0006352">
    <property type="term" value="P:DNA-templated transcription initiation"/>
    <property type="evidence" value="ECO:0007669"/>
    <property type="project" value="InterPro"/>
</dbReference>
<accession>A0A9D2B273</accession>
<protein>
    <recommendedName>
        <fullName evidence="1">RNA polymerase sigma factor 70 region 1.1 domain-containing protein</fullName>
    </recommendedName>
</protein>
<dbReference type="InterPro" id="IPR007127">
    <property type="entry name" value="RNA_pol_sigma_70_r1_1"/>
</dbReference>
<dbReference type="AlphaFoldDB" id="A0A9D2B273"/>
<name>A0A9D2B273_9FIRM</name>
<feature type="domain" description="RNA polymerase sigma factor 70 region 1.1" evidence="1">
    <location>
        <begin position="8"/>
        <end position="77"/>
    </location>
</feature>
<dbReference type="Pfam" id="PF03979">
    <property type="entry name" value="Sigma70_r1_1"/>
    <property type="match status" value="1"/>
</dbReference>
<evidence type="ECO:0000259" key="1">
    <source>
        <dbReference type="Pfam" id="PF03979"/>
    </source>
</evidence>
<gene>
    <name evidence="2" type="ORF">IAA45_01780</name>
</gene>
<sequence length="228" mass="26340">MTNVETFQKKLTDICTLAKLNGKRITREGVEHFFQEDGLQAEQMEKVLDYLRIQGIRITDAQEQEEETDRTERKQETVSLTPEEEAYLKEYKKTLKAPGTGSVLENYLWNVIEIAREYHYASLFIGDLIQEGNISLMLALKEENEEGAGEERLEAAIRQGLENMTREQAQQKYEDDFLVEKVRHLEESIRELADGVGEKSSIEELSAYLDMEEEEIRAVLRLTGDLDD</sequence>
<dbReference type="EMBL" id="DXEX01000047">
    <property type="protein sequence ID" value="HIX58433.1"/>
    <property type="molecule type" value="Genomic_DNA"/>
</dbReference>
<reference evidence="2" key="2">
    <citation type="submission" date="2021-04" db="EMBL/GenBank/DDBJ databases">
        <authorList>
            <person name="Gilroy R."/>
        </authorList>
    </citation>
    <scope>NUCLEOTIDE SEQUENCE</scope>
    <source>
        <strain evidence="2">ChiSjej1B19-8411</strain>
    </source>
</reference>
<dbReference type="Gene3D" id="1.20.120.1810">
    <property type="match status" value="1"/>
</dbReference>
<dbReference type="GO" id="GO:0003677">
    <property type="term" value="F:DNA binding"/>
    <property type="evidence" value="ECO:0007669"/>
    <property type="project" value="InterPro"/>
</dbReference>
<comment type="caution">
    <text evidence="2">The sequence shown here is derived from an EMBL/GenBank/DDBJ whole genome shotgun (WGS) entry which is preliminary data.</text>
</comment>
<evidence type="ECO:0000313" key="2">
    <source>
        <dbReference type="EMBL" id="HIX58433.1"/>
    </source>
</evidence>
<dbReference type="Proteomes" id="UP000886817">
    <property type="component" value="Unassembled WGS sequence"/>
</dbReference>
<reference evidence="2" key="1">
    <citation type="journal article" date="2021" name="PeerJ">
        <title>Extensive microbial diversity within the chicken gut microbiome revealed by metagenomics and culture.</title>
        <authorList>
            <person name="Gilroy R."/>
            <person name="Ravi A."/>
            <person name="Getino M."/>
            <person name="Pursley I."/>
            <person name="Horton D.L."/>
            <person name="Alikhan N.F."/>
            <person name="Baker D."/>
            <person name="Gharbi K."/>
            <person name="Hall N."/>
            <person name="Watson M."/>
            <person name="Adriaenssens E.M."/>
            <person name="Foster-Nyarko E."/>
            <person name="Jarju S."/>
            <person name="Secka A."/>
            <person name="Antonio M."/>
            <person name="Oren A."/>
            <person name="Chaudhuri R.R."/>
            <person name="La Ragione R."/>
            <person name="Hildebrand F."/>
            <person name="Pallen M.J."/>
        </authorList>
    </citation>
    <scope>NUCLEOTIDE SEQUENCE</scope>
    <source>
        <strain evidence="2">ChiSjej1B19-8411</strain>
    </source>
</reference>
<organism evidence="2 3">
    <name type="scientific">Candidatus Blautia gallistercoris</name>
    <dbReference type="NCBI Taxonomy" id="2838490"/>
    <lineage>
        <taxon>Bacteria</taxon>
        <taxon>Bacillati</taxon>
        <taxon>Bacillota</taxon>
        <taxon>Clostridia</taxon>
        <taxon>Lachnospirales</taxon>
        <taxon>Lachnospiraceae</taxon>
        <taxon>Blautia</taxon>
    </lineage>
</organism>
<proteinExistence type="predicted"/>
<dbReference type="SUPFAM" id="SSF88946">
    <property type="entry name" value="Sigma2 domain of RNA polymerase sigma factors"/>
    <property type="match status" value="1"/>
</dbReference>
<evidence type="ECO:0000313" key="3">
    <source>
        <dbReference type="Proteomes" id="UP000886817"/>
    </source>
</evidence>
<dbReference type="GO" id="GO:0003700">
    <property type="term" value="F:DNA-binding transcription factor activity"/>
    <property type="evidence" value="ECO:0007669"/>
    <property type="project" value="InterPro"/>
</dbReference>
<dbReference type="InterPro" id="IPR013325">
    <property type="entry name" value="RNA_pol_sigma_r2"/>
</dbReference>